<sequence>MRSFISLALALAGAESALAHGGVLNYKIGSTWYKGVVPYNSVTNQVSVQRPWYTHNPIENAADSTLACNNGGESLSGSNQLTATIAAGQSITAYWNEWPHPQGPQLTYLAQCPGSSCSGVDSKSLKWFKIDEAGLLSGTVGKGFWAAEKMIQQNNSWTTTIPSTVPSGHYLIRFETIALHNVPAQMYPECAQIQITGGGSLAPTSAQLVTFPGAYTNSELAVNLYTSEAQTSTYYKIPGPPLYGSSGNPGSSSTTRPGSSSVPPTSTVRPTTTTTRSSSASASPTGTVAQYGQCGGNGYTGPTVCASPYTCKKQNDFYSQCL</sequence>
<dbReference type="Pfam" id="PF03443">
    <property type="entry name" value="AA9"/>
    <property type="match status" value="1"/>
</dbReference>
<feature type="region of interest" description="Disordered" evidence="8">
    <location>
        <begin position="240"/>
        <end position="287"/>
    </location>
</feature>
<proteinExistence type="predicted"/>
<keyword evidence="5" id="KW-0503">Monooxygenase</keyword>
<dbReference type="GO" id="GO:0008810">
    <property type="term" value="F:cellulase activity"/>
    <property type="evidence" value="ECO:0007669"/>
    <property type="project" value="UniProtKB-UniRule"/>
</dbReference>
<feature type="domain" description="CBM1" evidence="10">
    <location>
        <begin position="286"/>
        <end position="322"/>
    </location>
</feature>
<dbReference type="Pfam" id="PF00734">
    <property type="entry name" value="CBM_1"/>
    <property type="match status" value="1"/>
</dbReference>
<name>A0A8H5B4H4_9AGAR</name>
<keyword evidence="7" id="KW-0964">Secreted</keyword>
<dbReference type="InterPro" id="IPR000254">
    <property type="entry name" value="CBD"/>
</dbReference>
<keyword evidence="12" id="KW-1185">Reference proteome</keyword>
<evidence type="ECO:0000256" key="2">
    <source>
        <dbReference type="ARBA" id="ARBA00022729"/>
    </source>
</evidence>
<keyword evidence="7" id="KW-0136">Cellulose degradation</keyword>
<dbReference type="Proteomes" id="UP000567179">
    <property type="component" value="Unassembled WGS sequence"/>
</dbReference>
<comment type="domain">
    <text evidence="7">Has a modular structure: an endo-beta-1,4-glucanase catalytic module at the N-terminus, a linker rich in serines and threonines, and a C-terminal carbohydrate-binding module (CBM).</text>
</comment>
<evidence type="ECO:0000256" key="3">
    <source>
        <dbReference type="ARBA" id="ARBA00023002"/>
    </source>
</evidence>
<reference evidence="11 12" key="1">
    <citation type="journal article" date="2020" name="ISME J.">
        <title>Uncovering the hidden diversity of litter-decomposition mechanisms in mushroom-forming fungi.</title>
        <authorList>
            <person name="Floudas D."/>
            <person name="Bentzer J."/>
            <person name="Ahren D."/>
            <person name="Johansson T."/>
            <person name="Persson P."/>
            <person name="Tunlid A."/>
        </authorList>
    </citation>
    <scope>NUCLEOTIDE SEQUENCE [LARGE SCALE GENOMIC DNA]</scope>
    <source>
        <strain evidence="11 12">CBS 101986</strain>
    </source>
</reference>
<keyword evidence="6 7" id="KW-1015">Disulfide bond</keyword>
<comment type="subcellular location">
    <subcellularLocation>
        <location evidence="7">Secreted</location>
    </subcellularLocation>
</comment>
<keyword evidence="7" id="KW-0624">Polysaccharide degradation</keyword>
<organism evidence="11 12">
    <name type="scientific">Psilocybe cf. subviscida</name>
    <dbReference type="NCBI Taxonomy" id="2480587"/>
    <lineage>
        <taxon>Eukaryota</taxon>
        <taxon>Fungi</taxon>
        <taxon>Dikarya</taxon>
        <taxon>Basidiomycota</taxon>
        <taxon>Agaricomycotina</taxon>
        <taxon>Agaricomycetes</taxon>
        <taxon>Agaricomycetidae</taxon>
        <taxon>Agaricales</taxon>
        <taxon>Agaricineae</taxon>
        <taxon>Strophariaceae</taxon>
        <taxon>Psilocybe</taxon>
    </lineage>
</organism>
<accession>A0A8H5B4H4</accession>
<comment type="function">
    <text evidence="7">Lytic polysaccharide monooxygenase (LMPO) that depolymerizes crystalline and amorphous polysaccharides via the oxidation of scissile alpha- or beta-(1-4)-glycosidic bonds, yielding C1 and/or C4 oxidation products. Catalysis by LPMOs requires the reduction of the active-site copper from Cu(II) to Cu(I) by a reducing agent and H(2)O(2) or O(2) as a cosubstrate.</text>
</comment>
<keyword evidence="4" id="KW-0186">Copper</keyword>
<keyword evidence="7" id="KW-0119">Carbohydrate metabolism</keyword>
<dbReference type="PANTHER" id="PTHR33353">
    <property type="entry name" value="PUTATIVE (AFU_ORTHOLOGUE AFUA_1G12560)-RELATED"/>
    <property type="match status" value="1"/>
</dbReference>
<keyword evidence="1" id="KW-0479">Metal-binding</keyword>
<dbReference type="GO" id="GO:0005576">
    <property type="term" value="C:extracellular region"/>
    <property type="evidence" value="ECO:0007669"/>
    <property type="project" value="UniProtKB-SubCell"/>
</dbReference>
<dbReference type="GO" id="GO:0046872">
    <property type="term" value="F:metal ion binding"/>
    <property type="evidence" value="ECO:0007669"/>
    <property type="project" value="UniProtKB-KW"/>
</dbReference>
<dbReference type="PROSITE" id="PS51164">
    <property type="entry name" value="CBM1_2"/>
    <property type="match status" value="1"/>
</dbReference>
<dbReference type="Gene3D" id="2.70.50.70">
    <property type="match status" value="1"/>
</dbReference>
<feature type="chain" id="PRO_5034304722" description="AA9 family lytic polysaccharide monooxygenase" evidence="9">
    <location>
        <begin position="20"/>
        <end position="322"/>
    </location>
</feature>
<evidence type="ECO:0000313" key="12">
    <source>
        <dbReference type="Proteomes" id="UP000567179"/>
    </source>
</evidence>
<evidence type="ECO:0000256" key="7">
    <source>
        <dbReference type="RuleBase" id="RU368122"/>
    </source>
</evidence>
<evidence type="ECO:0000256" key="5">
    <source>
        <dbReference type="ARBA" id="ARBA00023033"/>
    </source>
</evidence>
<feature type="signal peptide" evidence="9">
    <location>
        <begin position="1"/>
        <end position="19"/>
    </location>
</feature>
<dbReference type="EC" id="1.14.99.56" evidence="7"/>
<evidence type="ECO:0000256" key="9">
    <source>
        <dbReference type="SAM" id="SignalP"/>
    </source>
</evidence>
<dbReference type="PANTHER" id="PTHR33353:SF19">
    <property type="entry name" value="GLYCOSYLHYDROLASE FAMILY 61-8 PROTEIN"/>
    <property type="match status" value="1"/>
</dbReference>
<evidence type="ECO:0000256" key="1">
    <source>
        <dbReference type="ARBA" id="ARBA00022723"/>
    </source>
</evidence>
<comment type="caution">
    <text evidence="11">The sequence shown here is derived from an EMBL/GenBank/DDBJ whole genome shotgun (WGS) entry which is preliminary data.</text>
</comment>
<dbReference type="PROSITE" id="PS00562">
    <property type="entry name" value="CBM1_1"/>
    <property type="match status" value="1"/>
</dbReference>
<dbReference type="GO" id="GO:0030245">
    <property type="term" value="P:cellulose catabolic process"/>
    <property type="evidence" value="ECO:0007669"/>
    <property type="project" value="UniProtKB-UniRule"/>
</dbReference>
<dbReference type="GO" id="GO:0030248">
    <property type="term" value="F:cellulose binding"/>
    <property type="evidence" value="ECO:0007669"/>
    <property type="project" value="UniProtKB-UniRule"/>
</dbReference>
<evidence type="ECO:0000259" key="10">
    <source>
        <dbReference type="PROSITE" id="PS51164"/>
    </source>
</evidence>
<dbReference type="CDD" id="cd21175">
    <property type="entry name" value="LPMO_AA9"/>
    <property type="match status" value="1"/>
</dbReference>
<keyword evidence="3" id="KW-0560">Oxidoreductase</keyword>
<evidence type="ECO:0000256" key="8">
    <source>
        <dbReference type="SAM" id="MobiDB-lite"/>
    </source>
</evidence>
<protein>
    <recommendedName>
        <fullName evidence="7">AA9 family lytic polysaccharide monooxygenase</fullName>
        <ecNumber evidence="7">1.14.99.56</ecNumber>
    </recommendedName>
    <alternativeName>
        <fullName evidence="7">Endo-beta-1,4-glucanase</fullName>
    </alternativeName>
    <alternativeName>
        <fullName evidence="7">Glycosyl hydrolase 61 family protein</fullName>
    </alternativeName>
</protein>
<evidence type="ECO:0000256" key="6">
    <source>
        <dbReference type="ARBA" id="ARBA00023157"/>
    </source>
</evidence>
<evidence type="ECO:0000313" key="11">
    <source>
        <dbReference type="EMBL" id="KAF5316449.1"/>
    </source>
</evidence>
<dbReference type="SMART" id="SM00236">
    <property type="entry name" value="fCBD"/>
    <property type="match status" value="1"/>
</dbReference>
<dbReference type="OrthoDB" id="4849160at2759"/>
<dbReference type="InterPro" id="IPR049892">
    <property type="entry name" value="AA9"/>
</dbReference>
<dbReference type="AlphaFoldDB" id="A0A8H5B4H4"/>
<dbReference type="SUPFAM" id="SSF57180">
    <property type="entry name" value="Cellulose-binding domain"/>
    <property type="match status" value="1"/>
</dbReference>
<dbReference type="InterPro" id="IPR005103">
    <property type="entry name" value="AA9_LPMO"/>
</dbReference>
<gene>
    <name evidence="11" type="ORF">D9619_006692</name>
</gene>
<dbReference type="GO" id="GO:0004497">
    <property type="term" value="F:monooxygenase activity"/>
    <property type="evidence" value="ECO:0007669"/>
    <property type="project" value="UniProtKB-KW"/>
</dbReference>
<evidence type="ECO:0000256" key="4">
    <source>
        <dbReference type="ARBA" id="ARBA00023008"/>
    </source>
</evidence>
<feature type="compositionally biased region" description="Low complexity" evidence="8">
    <location>
        <begin position="244"/>
        <end position="287"/>
    </location>
</feature>
<comment type="catalytic activity">
    <reaction evidence="7">
        <text>[(1-&gt;4)-beta-D-glucosyl]n+m + reduced acceptor + O2 = 4-dehydro-beta-D-glucosyl-[(1-&gt;4)-beta-D-glucosyl]n-1 + [(1-&gt;4)-beta-D-glucosyl]m + acceptor + H2O.</text>
        <dbReference type="EC" id="1.14.99.56"/>
    </reaction>
</comment>
<keyword evidence="2 9" id="KW-0732">Signal</keyword>
<dbReference type="InterPro" id="IPR035971">
    <property type="entry name" value="CBD_sf"/>
</dbReference>
<dbReference type="EMBL" id="JAACJJ010000042">
    <property type="protein sequence ID" value="KAF5316449.1"/>
    <property type="molecule type" value="Genomic_DNA"/>
</dbReference>